<dbReference type="EMBL" id="BK015690">
    <property type="protein sequence ID" value="DAE20215.1"/>
    <property type="molecule type" value="Genomic_DNA"/>
</dbReference>
<protein>
    <submittedName>
        <fullName evidence="1">Uncharacterized protein</fullName>
    </submittedName>
</protein>
<proteinExistence type="predicted"/>
<name>A0A8S5QLS1_9CAUD</name>
<reference evidence="1" key="1">
    <citation type="journal article" date="2021" name="Proc. Natl. Acad. Sci. U.S.A.">
        <title>A Catalog of Tens of Thousands of Viruses from Human Metagenomes Reveals Hidden Associations with Chronic Diseases.</title>
        <authorList>
            <person name="Tisza M.J."/>
            <person name="Buck C.B."/>
        </authorList>
    </citation>
    <scope>NUCLEOTIDE SEQUENCE</scope>
    <source>
        <strain evidence="1">CtekV29</strain>
    </source>
</reference>
<organism evidence="1">
    <name type="scientific">Siphoviridae sp. ctekV29</name>
    <dbReference type="NCBI Taxonomy" id="2826406"/>
    <lineage>
        <taxon>Viruses</taxon>
        <taxon>Duplodnaviria</taxon>
        <taxon>Heunggongvirae</taxon>
        <taxon>Uroviricota</taxon>
        <taxon>Caudoviricetes</taxon>
    </lineage>
</organism>
<accession>A0A8S5QLS1</accession>
<sequence>MVLIYHIRVTNHNSHCIRWISELNPLPSPFRHIFYCSERSKIPAVQNIL</sequence>
<evidence type="ECO:0000313" key="1">
    <source>
        <dbReference type="EMBL" id="DAE20215.1"/>
    </source>
</evidence>